<name>A0A9P8I2V8_9PEZI</name>
<proteinExistence type="predicted"/>
<gene>
    <name evidence="2" type="ORF">FGG08_006729</name>
</gene>
<feature type="region of interest" description="Disordered" evidence="1">
    <location>
        <begin position="568"/>
        <end position="623"/>
    </location>
</feature>
<dbReference type="InterPro" id="IPR032675">
    <property type="entry name" value="LRR_dom_sf"/>
</dbReference>
<dbReference type="AlphaFoldDB" id="A0A9P8I2V8"/>
<sequence length="637" mass="71621">MDAPAGRQSKRFSVPGINGNSLNRRSTIFSSILSRGSRPAKLKLPGPAIPAEIVYRIAWFIKCGHSCRTCYLRDLAAFCLCTRTFHFYATSLLYDTIVVAPPDNIHDERQVRHVARTLTLLYRTLSSAPGLAALVRELVLPDLAKGRRSMRIDLSTPHAQDVANVIVCCPNLERVRGLTGYFPQPMGLYPALPIAHALYSRPLLKEHIWWASVESTHFLRFGFQINEFPGYHMNWAHLERLVLRGWVARGGTINPGFSHSIFYNIFRFLPSLLYLYVTSFTSNEFTRETLMAFCFLPRLEAVRLERLGGISTRDVLRWLDLVPPEVKGRLRSLSLIDLEYVALTVEDMKELFANTTGLKNFTLRQSRPLLLDSQIGPIGQMGYREEGLMDDQPSCWCPSLSSLHWEVSPSQPSNAWLKHCIVQGGFPGLRSIRAPLDEDCMLQDLCRPCTLEATGALYRYARSIPGGDDTPVTQALARTANRVVYEMQLAANNYHGQPAQFQSRLNQIEFNIRPTHPYFQSFLLEDSDLEWVKKGVTPAELTQDNNADELSEMSHTTELQTGEWCDGGQVDGAGGEPDVPGQANRPAVHRRASASATRRSSVFGNMGTMLGGRAKSNHHPARRRSLRDLDISLKDFF</sequence>
<dbReference type="EMBL" id="JAGHQL010000208">
    <property type="protein sequence ID" value="KAH0536404.1"/>
    <property type="molecule type" value="Genomic_DNA"/>
</dbReference>
<keyword evidence="3" id="KW-1185">Reference proteome</keyword>
<evidence type="ECO:0000256" key="1">
    <source>
        <dbReference type="SAM" id="MobiDB-lite"/>
    </source>
</evidence>
<dbReference type="OrthoDB" id="3210378at2759"/>
<evidence type="ECO:0000313" key="2">
    <source>
        <dbReference type="EMBL" id="KAH0536404.1"/>
    </source>
</evidence>
<dbReference type="Gene3D" id="3.80.10.10">
    <property type="entry name" value="Ribonuclease Inhibitor"/>
    <property type="match status" value="1"/>
</dbReference>
<dbReference type="Proteomes" id="UP000698800">
    <property type="component" value="Unassembled WGS sequence"/>
</dbReference>
<reference evidence="2" key="1">
    <citation type="submission" date="2021-03" db="EMBL/GenBank/DDBJ databases">
        <title>Comparative genomics and phylogenomic investigation of the class Geoglossomycetes provide insights into ecological specialization and systematics.</title>
        <authorList>
            <person name="Melie T."/>
            <person name="Pirro S."/>
            <person name="Miller A.N."/>
            <person name="Quandt A."/>
        </authorList>
    </citation>
    <scope>NUCLEOTIDE SEQUENCE</scope>
    <source>
        <strain evidence="2">GBOQ0MN5Z8</strain>
    </source>
</reference>
<protein>
    <submittedName>
        <fullName evidence="2">Uncharacterized protein</fullName>
    </submittedName>
</protein>
<organism evidence="2 3">
    <name type="scientific">Glutinoglossum americanum</name>
    <dbReference type="NCBI Taxonomy" id="1670608"/>
    <lineage>
        <taxon>Eukaryota</taxon>
        <taxon>Fungi</taxon>
        <taxon>Dikarya</taxon>
        <taxon>Ascomycota</taxon>
        <taxon>Pezizomycotina</taxon>
        <taxon>Geoglossomycetes</taxon>
        <taxon>Geoglossales</taxon>
        <taxon>Geoglossaceae</taxon>
        <taxon>Glutinoglossum</taxon>
    </lineage>
</organism>
<comment type="caution">
    <text evidence="2">The sequence shown here is derived from an EMBL/GenBank/DDBJ whole genome shotgun (WGS) entry which is preliminary data.</text>
</comment>
<dbReference type="SUPFAM" id="SSF52047">
    <property type="entry name" value="RNI-like"/>
    <property type="match status" value="1"/>
</dbReference>
<accession>A0A9P8I2V8</accession>
<evidence type="ECO:0000313" key="3">
    <source>
        <dbReference type="Proteomes" id="UP000698800"/>
    </source>
</evidence>